<dbReference type="AlphaFoldDB" id="A0A1H3M8A3"/>
<organism evidence="1 2">
    <name type="scientific">Hymenobacter psychrophilus</name>
    <dbReference type="NCBI Taxonomy" id="651662"/>
    <lineage>
        <taxon>Bacteria</taxon>
        <taxon>Pseudomonadati</taxon>
        <taxon>Bacteroidota</taxon>
        <taxon>Cytophagia</taxon>
        <taxon>Cytophagales</taxon>
        <taxon>Hymenobacteraceae</taxon>
        <taxon>Hymenobacter</taxon>
    </lineage>
</organism>
<keyword evidence="2" id="KW-1185">Reference proteome</keyword>
<name>A0A1H3M8A3_9BACT</name>
<evidence type="ECO:0000313" key="1">
    <source>
        <dbReference type="EMBL" id="SDY72942.1"/>
    </source>
</evidence>
<proteinExistence type="predicted"/>
<dbReference type="RefSeq" id="WP_092742433.1">
    <property type="nucleotide sequence ID" value="NZ_FNOV01000012.1"/>
</dbReference>
<protein>
    <submittedName>
        <fullName evidence="1">Uncharacterized protein</fullName>
    </submittedName>
</protein>
<gene>
    <name evidence="1" type="ORF">SAMN04488069_11295</name>
</gene>
<evidence type="ECO:0000313" key="2">
    <source>
        <dbReference type="Proteomes" id="UP000199249"/>
    </source>
</evidence>
<accession>A0A1H3M8A3</accession>
<dbReference type="Proteomes" id="UP000199249">
    <property type="component" value="Unassembled WGS sequence"/>
</dbReference>
<dbReference type="EMBL" id="FNOV01000012">
    <property type="protein sequence ID" value="SDY72942.1"/>
    <property type="molecule type" value="Genomic_DNA"/>
</dbReference>
<dbReference type="OrthoDB" id="886961at2"/>
<sequence>MLPPDSTPPLRKRDHLADSALATAHRLRPLLELVEHIRPHVGHNSVFSSRREKIREQLALVQEQLRAEQPRHQALREAFRQLSEFVREEAHEVSRDEVKESGKRFVAATLKNAPQLLAAAKQAGLLS</sequence>
<reference evidence="2" key="1">
    <citation type="submission" date="2016-10" db="EMBL/GenBank/DDBJ databases">
        <authorList>
            <person name="Varghese N."/>
            <person name="Submissions S."/>
        </authorList>
    </citation>
    <scope>NUCLEOTIDE SEQUENCE [LARGE SCALE GENOMIC DNA]</scope>
    <source>
        <strain evidence="2">CGMCC 1.8975</strain>
    </source>
</reference>